<dbReference type="EMBL" id="NXIG01000006">
    <property type="protein sequence ID" value="RXI30698.1"/>
    <property type="molecule type" value="Genomic_DNA"/>
</dbReference>
<proteinExistence type="predicted"/>
<dbReference type="Proteomes" id="UP000290588">
    <property type="component" value="Unassembled WGS sequence"/>
</dbReference>
<comment type="caution">
    <text evidence="1">The sequence shown here is derived from an EMBL/GenBank/DDBJ whole genome shotgun (WGS) entry which is preliminary data.</text>
</comment>
<name>A0AA94JTF2_9BACT</name>
<sequence>MSILALISIFKFFIYLQNRSKIEYLKYIEDNIYNAKWKWKWSKGKIVDLQCYCPTCDAVLVYDDTSHTKPTELLKTEFICENCNSQIVSTIHGGNKNYAINAVKREIERRVRTQEYKTSIKDN</sequence>
<accession>A0AA94JTF2</accession>
<reference evidence="1 2" key="1">
    <citation type="submission" date="2017-09" db="EMBL/GenBank/DDBJ databases">
        <title>Genomics of the genus Arcobacter.</title>
        <authorList>
            <person name="Perez-Cataluna A."/>
            <person name="Figueras M.J."/>
            <person name="Salas-Masso N."/>
        </authorList>
    </citation>
    <scope>NUCLEOTIDE SEQUENCE [LARGE SCALE GENOMIC DNA]</scope>
    <source>
        <strain evidence="1 2">CECT 7837</strain>
    </source>
</reference>
<evidence type="ECO:0000313" key="2">
    <source>
        <dbReference type="Proteomes" id="UP000290588"/>
    </source>
</evidence>
<organism evidence="1 2">
    <name type="scientific">Arcobacter ellisii</name>
    <dbReference type="NCBI Taxonomy" id="913109"/>
    <lineage>
        <taxon>Bacteria</taxon>
        <taxon>Pseudomonadati</taxon>
        <taxon>Campylobacterota</taxon>
        <taxon>Epsilonproteobacteria</taxon>
        <taxon>Campylobacterales</taxon>
        <taxon>Arcobacteraceae</taxon>
        <taxon>Arcobacter</taxon>
    </lineage>
</organism>
<dbReference type="AlphaFoldDB" id="A0AA94JTF2"/>
<protein>
    <submittedName>
        <fullName evidence="1">Uncharacterized protein</fullName>
    </submittedName>
</protein>
<evidence type="ECO:0000313" key="1">
    <source>
        <dbReference type="EMBL" id="RXI30698.1"/>
    </source>
</evidence>
<gene>
    <name evidence="1" type="ORF">CP962_07610</name>
</gene>